<evidence type="ECO:0000256" key="1">
    <source>
        <dbReference type="SAM" id="Phobius"/>
    </source>
</evidence>
<dbReference type="Proteomes" id="UP000887565">
    <property type="component" value="Unplaced"/>
</dbReference>
<dbReference type="WBParaSite" id="nRc.2.0.1.t21963-RA">
    <property type="protein sequence ID" value="nRc.2.0.1.t21963-RA"/>
    <property type="gene ID" value="nRc.2.0.1.g21963"/>
</dbReference>
<keyword evidence="1" id="KW-0812">Transmembrane</keyword>
<evidence type="ECO:0000313" key="3">
    <source>
        <dbReference type="WBParaSite" id="nRc.2.0.1.t21963-RA"/>
    </source>
</evidence>
<proteinExistence type="predicted"/>
<feature type="transmembrane region" description="Helical" evidence="1">
    <location>
        <begin position="102"/>
        <end position="124"/>
    </location>
</feature>
<keyword evidence="1" id="KW-0472">Membrane</keyword>
<name>A0A915J888_ROMCU</name>
<keyword evidence="2" id="KW-1185">Reference proteome</keyword>
<accession>A0A915J888</accession>
<keyword evidence="1" id="KW-1133">Transmembrane helix</keyword>
<feature type="transmembrane region" description="Helical" evidence="1">
    <location>
        <begin position="30"/>
        <end position="49"/>
    </location>
</feature>
<dbReference type="AlphaFoldDB" id="A0A915J888"/>
<feature type="transmembrane region" description="Helical" evidence="1">
    <location>
        <begin position="70"/>
        <end position="90"/>
    </location>
</feature>
<organism evidence="2 3">
    <name type="scientific">Romanomermis culicivorax</name>
    <name type="common">Nematode worm</name>
    <dbReference type="NCBI Taxonomy" id="13658"/>
    <lineage>
        <taxon>Eukaryota</taxon>
        <taxon>Metazoa</taxon>
        <taxon>Ecdysozoa</taxon>
        <taxon>Nematoda</taxon>
        <taxon>Enoplea</taxon>
        <taxon>Dorylaimia</taxon>
        <taxon>Mermithida</taxon>
        <taxon>Mermithoidea</taxon>
        <taxon>Mermithidae</taxon>
        <taxon>Romanomermis</taxon>
    </lineage>
</organism>
<evidence type="ECO:0000313" key="2">
    <source>
        <dbReference type="Proteomes" id="UP000887565"/>
    </source>
</evidence>
<reference evidence="3" key="1">
    <citation type="submission" date="2022-11" db="UniProtKB">
        <authorList>
            <consortium name="WormBaseParasite"/>
        </authorList>
    </citation>
    <scope>IDENTIFICATION</scope>
</reference>
<protein>
    <submittedName>
        <fullName evidence="3">Uncharacterized protein</fullName>
    </submittedName>
</protein>
<sequence length="155" mass="17602">MTTVTENSVETTSKNSAISTEDDLYLPRTIVPLLVICVCLLINYIFTYAAMLIKGGKDFHTSYYTLSKGLVWSDFAVLVTTACYLAARLYKNPSGRDHTLRYVWVFNGACAYFPGLWLFARYVLQLRGDMYRSEAACQKNENLDDCLIFSLCVKK</sequence>